<dbReference type="AlphaFoldDB" id="A0A662ZZG0"/>
<feature type="transmembrane region" description="Helical" evidence="1">
    <location>
        <begin position="127"/>
        <end position="148"/>
    </location>
</feature>
<name>A0A662ZZG0_PHOVU</name>
<gene>
    <name evidence="2" type="primary">fcbB2</name>
    <name evidence="2" type="ORF">EH214_02337</name>
</gene>
<dbReference type="GO" id="GO:0006635">
    <property type="term" value="P:fatty acid beta-oxidation"/>
    <property type="evidence" value="ECO:0007669"/>
    <property type="project" value="TreeGrafter"/>
</dbReference>
<dbReference type="RefSeq" id="WP_143888476.1">
    <property type="nucleotide sequence ID" value="NZ_RWHZ01000028.1"/>
</dbReference>
<evidence type="ECO:0000313" key="2">
    <source>
        <dbReference type="EMBL" id="TSE48458.1"/>
    </source>
</evidence>
<keyword evidence="1" id="KW-0812">Transmembrane</keyword>
<dbReference type="EC" id="3.8.1.7" evidence="2"/>
<dbReference type="SUPFAM" id="SSF52096">
    <property type="entry name" value="ClpP/crotonase"/>
    <property type="match status" value="1"/>
</dbReference>
<proteinExistence type="predicted"/>
<sequence>MIGFYVEEEGDVCYIRFKSDCYLNHDNINLLCDKINNIDINPFIRFVVFLGENRIFSKGQDISEICLAYEDENISYSFLLKNSYHKLLTLIKNSSKVFIAAINGMSIGVGTCIALACDVIYSSSKSVFYMPYLDIGLLPDCGFIYTLLMTIGYHKTYEFICTKEYYSADELYKLGILNDILDEKEFKNNIKKKILSFNKGKNITSLLKKYINTLKNKDLSEALFQECLFQDEARKTLEHKVAIEKIKKLNSN</sequence>
<keyword evidence="1" id="KW-0472">Membrane</keyword>
<dbReference type="Gene3D" id="3.90.226.10">
    <property type="entry name" value="2-enoyl-CoA Hydratase, Chain A, domain 1"/>
    <property type="match status" value="1"/>
</dbReference>
<dbReference type="InterPro" id="IPR029045">
    <property type="entry name" value="ClpP/crotonase-like_dom_sf"/>
</dbReference>
<evidence type="ECO:0000256" key="1">
    <source>
        <dbReference type="SAM" id="Phobius"/>
    </source>
</evidence>
<reference evidence="2 3" key="1">
    <citation type="journal article" date="2019" name="Nat. Commun.">
        <title>Gram positive-like bacteriocins with broad spectrum anti-Bacteroidales activity encoded on mobile elements of the human gut microbiota.</title>
        <authorList>
            <person name="Bechon N."/>
            <person name="Coyne M.J.Jr."/>
            <person name="Laclare-Mceneany V."/>
            <person name="Chatzidaki-Livanis M."/>
            <person name="Ghigo J.-M."/>
            <person name="Comstock L.E."/>
        </authorList>
    </citation>
    <scope>NUCLEOTIDE SEQUENCE [LARGE SCALE GENOMIC DNA]</scope>
    <source>
        <strain evidence="2 3">CL01T12C17</strain>
    </source>
</reference>
<dbReference type="PANTHER" id="PTHR11941:SF54">
    <property type="entry name" value="ENOYL-COA HYDRATASE, MITOCHONDRIAL"/>
    <property type="match status" value="1"/>
</dbReference>
<evidence type="ECO:0000313" key="3">
    <source>
        <dbReference type="Proteomes" id="UP000408523"/>
    </source>
</evidence>
<keyword evidence="1" id="KW-1133">Transmembrane helix</keyword>
<dbReference type="Proteomes" id="UP000408523">
    <property type="component" value="Unassembled WGS sequence"/>
</dbReference>
<accession>A0A662ZZG0</accession>
<comment type="caution">
    <text evidence="2">The sequence shown here is derived from an EMBL/GenBank/DDBJ whole genome shotgun (WGS) entry which is preliminary data.</text>
</comment>
<keyword evidence="2" id="KW-0378">Hydrolase</keyword>
<dbReference type="CDD" id="cd06558">
    <property type="entry name" value="crotonase-like"/>
    <property type="match status" value="1"/>
</dbReference>
<dbReference type="Pfam" id="PF00378">
    <property type="entry name" value="ECH_1"/>
    <property type="match status" value="1"/>
</dbReference>
<dbReference type="InterPro" id="IPR001753">
    <property type="entry name" value="Enoyl-CoA_hydra/iso"/>
</dbReference>
<dbReference type="EMBL" id="RWHZ01000028">
    <property type="protein sequence ID" value="TSE48458.1"/>
    <property type="molecule type" value="Genomic_DNA"/>
</dbReference>
<dbReference type="PANTHER" id="PTHR11941">
    <property type="entry name" value="ENOYL-COA HYDRATASE-RELATED"/>
    <property type="match status" value="1"/>
</dbReference>
<feature type="transmembrane region" description="Helical" evidence="1">
    <location>
        <begin position="97"/>
        <end position="121"/>
    </location>
</feature>
<protein>
    <submittedName>
        <fullName evidence="2">4-chlorobenzoyl coenzyme A dehalogenase-2</fullName>
        <ecNumber evidence="2">3.8.1.7</ecNumber>
    </submittedName>
</protein>
<dbReference type="GO" id="GO:0018787">
    <property type="term" value="F:4-chlorobenzoyl-CoA dehalogenase activity"/>
    <property type="evidence" value="ECO:0007669"/>
    <property type="project" value="UniProtKB-EC"/>
</dbReference>
<organism evidence="2 3">
    <name type="scientific">Phocaeicola vulgatus</name>
    <name type="common">Bacteroides vulgatus</name>
    <dbReference type="NCBI Taxonomy" id="821"/>
    <lineage>
        <taxon>Bacteria</taxon>
        <taxon>Pseudomonadati</taxon>
        <taxon>Bacteroidota</taxon>
        <taxon>Bacteroidia</taxon>
        <taxon>Bacteroidales</taxon>
        <taxon>Bacteroidaceae</taxon>
        <taxon>Phocaeicola</taxon>
    </lineage>
</organism>